<proteinExistence type="predicted"/>
<gene>
    <name evidence="3" type="ORF">E4K65_43140</name>
</gene>
<evidence type="ECO:0000259" key="2">
    <source>
        <dbReference type="Pfam" id="PF12728"/>
    </source>
</evidence>
<reference evidence="3 4" key="1">
    <citation type="submission" date="2019-03" db="EMBL/GenBank/DDBJ databases">
        <title>Bradyrhizobium diversity isolated from nodules of Chamaecrista fasciculata.</title>
        <authorList>
            <person name="Klepa M.S."/>
            <person name="Urquiaga M.O."/>
            <person name="Hungria M."/>
            <person name="Delamuta J.R."/>
        </authorList>
    </citation>
    <scope>NUCLEOTIDE SEQUENCE [LARGE SCALE GENOMIC DNA]</scope>
    <source>
        <strain evidence="3 4">CNPSo 3448</strain>
    </source>
</reference>
<sequence>MTGRVLGTEFRAIEISGRTNVKRHDPEQGAGYIWHRSSVRVSKAAELLEVDICTIYRAIRSGDIEAHFVGKRGIRVFADSLRNYQERNLVAPRSRSKSSRQRPRSRPHSVQYQEAEAFLRDQGVL</sequence>
<name>A0A4Y9L5A2_9BRAD</name>
<dbReference type="InterPro" id="IPR041657">
    <property type="entry name" value="HTH_17"/>
</dbReference>
<organism evidence="3 4">
    <name type="scientific">Bradyrhizobium niftali</name>
    <dbReference type="NCBI Taxonomy" id="2560055"/>
    <lineage>
        <taxon>Bacteria</taxon>
        <taxon>Pseudomonadati</taxon>
        <taxon>Pseudomonadota</taxon>
        <taxon>Alphaproteobacteria</taxon>
        <taxon>Hyphomicrobiales</taxon>
        <taxon>Nitrobacteraceae</taxon>
        <taxon>Bradyrhizobium</taxon>
    </lineage>
</organism>
<keyword evidence="3" id="KW-0238">DNA-binding</keyword>
<accession>A0A4Y9L5A2</accession>
<dbReference type="AlphaFoldDB" id="A0A4Y9L5A2"/>
<feature type="domain" description="Helix-turn-helix" evidence="2">
    <location>
        <begin position="41"/>
        <end position="88"/>
    </location>
</feature>
<keyword evidence="4" id="KW-1185">Reference proteome</keyword>
<dbReference type="Pfam" id="PF12728">
    <property type="entry name" value="HTH_17"/>
    <property type="match status" value="1"/>
</dbReference>
<feature type="compositionally biased region" description="Basic residues" evidence="1">
    <location>
        <begin position="94"/>
        <end position="107"/>
    </location>
</feature>
<evidence type="ECO:0000256" key="1">
    <source>
        <dbReference type="SAM" id="MobiDB-lite"/>
    </source>
</evidence>
<evidence type="ECO:0000313" key="3">
    <source>
        <dbReference type="EMBL" id="TFV37857.1"/>
    </source>
</evidence>
<evidence type="ECO:0000313" key="4">
    <source>
        <dbReference type="Proteomes" id="UP000297966"/>
    </source>
</evidence>
<dbReference type="EMBL" id="SPQT01000047">
    <property type="protein sequence ID" value="TFV37857.1"/>
    <property type="molecule type" value="Genomic_DNA"/>
</dbReference>
<dbReference type="Proteomes" id="UP000297966">
    <property type="component" value="Unassembled WGS sequence"/>
</dbReference>
<dbReference type="GO" id="GO:0003677">
    <property type="term" value="F:DNA binding"/>
    <property type="evidence" value="ECO:0007669"/>
    <property type="project" value="UniProtKB-KW"/>
</dbReference>
<protein>
    <submittedName>
        <fullName evidence="3">DNA-binding protein</fullName>
    </submittedName>
</protein>
<dbReference type="OrthoDB" id="7872598at2"/>
<comment type="caution">
    <text evidence="3">The sequence shown here is derived from an EMBL/GenBank/DDBJ whole genome shotgun (WGS) entry which is preliminary data.</text>
</comment>
<feature type="region of interest" description="Disordered" evidence="1">
    <location>
        <begin position="88"/>
        <end position="111"/>
    </location>
</feature>